<evidence type="ECO:0000259" key="1">
    <source>
        <dbReference type="PROSITE" id="PS51832"/>
    </source>
</evidence>
<accession>X1KCE3</accession>
<dbReference type="SUPFAM" id="SSF109604">
    <property type="entry name" value="HD-domain/PDEase-like"/>
    <property type="match status" value="1"/>
</dbReference>
<proteinExistence type="predicted"/>
<dbReference type="InterPro" id="IPR037522">
    <property type="entry name" value="HD_GYP_dom"/>
</dbReference>
<dbReference type="Gene3D" id="1.10.3210.10">
    <property type="entry name" value="Hypothetical protein af1432"/>
    <property type="match status" value="1"/>
</dbReference>
<dbReference type="EMBL" id="BARU01046550">
    <property type="protein sequence ID" value="GAH91310.1"/>
    <property type="molecule type" value="Genomic_DNA"/>
</dbReference>
<dbReference type="PROSITE" id="PS51832">
    <property type="entry name" value="HD_GYP"/>
    <property type="match status" value="1"/>
</dbReference>
<sequence>MTSDRPYRNKMTNSEAKKEIKKFSGIQFDPKVVDVFFELLEEGK</sequence>
<reference evidence="2" key="1">
    <citation type="journal article" date="2014" name="Front. Microbiol.">
        <title>High frequency of phylogenetically diverse reductive dehalogenase-homologous genes in deep subseafloor sedimentary metagenomes.</title>
        <authorList>
            <person name="Kawai M."/>
            <person name="Futagami T."/>
            <person name="Toyoda A."/>
            <person name="Takaki Y."/>
            <person name="Nishi S."/>
            <person name="Hori S."/>
            <person name="Arai W."/>
            <person name="Tsubouchi T."/>
            <person name="Morono Y."/>
            <person name="Uchiyama I."/>
            <person name="Ito T."/>
            <person name="Fujiyama A."/>
            <person name="Inagaki F."/>
            <person name="Takami H."/>
        </authorList>
    </citation>
    <scope>NUCLEOTIDE SEQUENCE</scope>
    <source>
        <strain evidence="2">Expedition CK06-06</strain>
    </source>
</reference>
<name>X1KCE3_9ZZZZ</name>
<protein>
    <recommendedName>
        <fullName evidence="1">HD-GYP domain-containing protein</fullName>
    </recommendedName>
</protein>
<organism evidence="2">
    <name type="scientific">marine sediment metagenome</name>
    <dbReference type="NCBI Taxonomy" id="412755"/>
    <lineage>
        <taxon>unclassified sequences</taxon>
        <taxon>metagenomes</taxon>
        <taxon>ecological metagenomes</taxon>
    </lineage>
</organism>
<gene>
    <name evidence="2" type="ORF">S03H2_70170</name>
</gene>
<evidence type="ECO:0000313" key="2">
    <source>
        <dbReference type="EMBL" id="GAH91310.1"/>
    </source>
</evidence>
<comment type="caution">
    <text evidence="2">The sequence shown here is derived from an EMBL/GenBank/DDBJ whole genome shotgun (WGS) entry which is preliminary data.</text>
</comment>
<dbReference type="AlphaFoldDB" id="X1KCE3"/>
<feature type="domain" description="HD-GYP" evidence="1">
    <location>
        <begin position="1"/>
        <end position="44"/>
    </location>
</feature>